<dbReference type="RefSeq" id="WP_163816000.1">
    <property type="nucleotide sequence ID" value="NZ_JAAGOB010000002.1"/>
</dbReference>
<dbReference type="InterPro" id="IPR028082">
    <property type="entry name" value="Peripla_BP_I"/>
</dbReference>
<reference evidence="6 7" key="1">
    <citation type="submission" date="2020-02" db="EMBL/GenBank/DDBJ databases">
        <authorList>
            <person name="Li X.-J."/>
            <person name="Feng X.-M."/>
        </authorList>
    </citation>
    <scope>NUCLEOTIDE SEQUENCE [LARGE SCALE GENOMIC DNA]</scope>
    <source>
        <strain evidence="6 7">CGMCC 4.7225</strain>
    </source>
</reference>
<comment type="caution">
    <text evidence="6">The sequence shown here is derived from an EMBL/GenBank/DDBJ whole genome shotgun (WGS) entry which is preliminary data.</text>
</comment>
<dbReference type="Gene3D" id="1.10.260.40">
    <property type="entry name" value="lambda repressor-like DNA-binding domains"/>
    <property type="match status" value="1"/>
</dbReference>
<dbReference type="GO" id="GO:0000976">
    <property type="term" value="F:transcription cis-regulatory region binding"/>
    <property type="evidence" value="ECO:0007669"/>
    <property type="project" value="TreeGrafter"/>
</dbReference>
<dbReference type="PROSITE" id="PS00356">
    <property type="entry name" value="HTH_LACI_1"/>
    <property type="match status" value="1"/>
</dbReference>
<accession>A0A6N9YH44</accession>
<evidence type="ECO:0000256" key="3">
    <source>
        <dbReference type="ARBA" id="ARBA00023163"/>
    </source>
</evidence>
<name>A0A6N9YH44_9ACTN</name>
<feature type="region of interest" description="Disordered" evidence="4">
    <location>
        <begin position="1"/>
        <end position="23"/>
    </location>
</feature>
<dbReference type="PANTHER" id="PTHR30146">
    <property type="entry name" value="LACI-RELATED TRANSCRIPTIONAL REPRESSOR"/>
    <property type="match status" value="1"/>
</dbReference>
<dbReference type="GO" id="GO:0003700">
    <property type="term" value="F:DNA-binding transcription factor activity"/>
    <property type="evidence" value="ECO:0007669"/>
    <property type="project" value="TreeGrafter"/>
</dbReference>
<dbReference type="PROSITE" id="PS50932">
    <property type="entry name" value="HTH_LACI_2"/>
    <property type="match status" value="1"/>
</dbReference>
<gene>
    <name evidence="6" type="ORF">G1H11_03060</name>
</gene>
<protein>
    <submittedName>
        <fullName evidence="6">LacI family transcriptional regulator</fullName>
    </submittedName>
</protein>
<proteinExistence type="predicted"/>
<keyword evidence="1" id="KW-0805">Transcription regulation</keyword>
<dbReference type="InterPro" id="IPR000843">
    <property type="entry name" value="HTH_LacI"/>
</dbReference>
<dbReference type="AlphaFoldDB" id="A0A6N9YH44"/>
<feature type="compositionally biased region" description="Basic and acidic residues" evidence="4">
    <location>
        <begin position="1"/>
        <end position="18"/>
    </location>
</feature>
<keyword evidence="2" id="KW-0238">DNA-binding</keyword>
<sequence>MAEQRSGREDPHPAEARGEGPTLNDVARVARVSRQTVSNVLNAPDKVRTETTRRVQQAIQQLGYRPHRLARNLKTRSSRMIGYEIARSRPGVINPVLDRFVHALVEAARDDGYHVLLFTPDEAGQIAAYDELVGTRTVDGFVLSEVNYADPRAIALQARGVPFVTFGRPDVPVAHTWIDVDGGAGVEAAVHHLAAQGHQRIAFIGWPEGSATGDRRAEGFGRALAELGLDHDAALDVRVEDGADDGAHALIHLLHGAEPPTAVVCVSDTIAVGVLRAATTRGLAVGSELAVAGFDDTPVAPLLTPQLTSVRQPLEAVAQRIVNHLTDILAGGAGKPDGELLAPQLIVRASTHPY</sequence>
<evidence type="ECO:0000313" key="7">
    <source>
        <dbReference type="Proteomes" id="UP000469185"/>
    </source>
</evidence>
<dbReference type="SUPFAM" id="SSF53822">
    <property type="entry name" value="Periplasmic binding protein-like I"/>
    <property type="match status" value="1"/>
</dbReference>
<evidence type="ECO:0000256" key="1">
    <source>
        <dbReference type="ARBA" id="ARBA00023015"/>
    </source>
</evidence>
<keyword evidence="3" id="KW-0804">Transcription</keyword>
<dbReference type="PANTHER" id="PTHR30146:SF109">
    <property type="entry name" value="HTH-TYPE TRANSCRIPTIONAL REGULATOR GALS"/>
    <property type="match status" value="1"/>
</dbReference>
<dbReference type="EMBL" id="JAAGOB010000002">
    <property type="protein sequence ID" value="NED94284.1"/>
    <property type="molecule type" value="Genomic_DNA"/>
</dbReference>
<dbReference type="Pfam" id="PF00356">
    <property type="entry name" value="LacI"/>
    <property type="match status" value="1"/>
</dbReference>
<dbReference type="Pfam" id="PF13377">
    <property type="entry name" value="Peripla_BP_3"/>
    <property type="match status" value="1"/>
</dbReference>
<dbReference type="InterPro" id="IPR010982">
    <property type="entry name" value="Lambda_DNA-bd_dom_sf"/>
</dbReference>
<dbReference type="Gene3D" id="3.40.50.2300">
    <property type="match status" value="2"/>
</dbReference>
<dbReference type="Proteomes" id="UP000469185">
    <property type="component" value="Unassembled WGS sequence"/>
</dbReference>
<evidence type="ECO:0000313" key="6">
    <source>
        <dbReference type="EMBL" id="NED94284.1"/>
    </source>
</evidence>
<keyword evidence="7" id="KW-1185">Reference proteome</keyword>
<dbReference type="CDD" id="cd01392">
    <property type="entry name" value="HTH_LacI"/>
    <property type="match status" value="1"/>
</dbReference>
<dbReference type="SMART" id="SM00354">
    <property type="entry name" value="HTH_LACI"/>
    <property type="match status" value="1"/>
</dbReference>
<dbReference type="SUPFAM" id="SSF47413">
    <property type="entry name" value="lambda repressor-like DNA-binding domains"/>
    <property type="match status" value="1"/>
</dbReference>
<organism evidence="6 7">
    <name type="scientific">Phytoactinopolyspora alkaliphila</name>
    <dbReference type="NCBI Taxonomy" id="1783498"/>
    <lineage>
        <taxon>Bacteria</taxon>
        <taxon>Bacillati</taxon>
        <taxon>Actinomycetota</taxon>
        <taxon>Actinomycetes</taxon>
        <taxon>Jiangellales</taxon>
        <taxon>Jiangellaceae</taxon>
        <taxon>Phytoactinopolyspora</taxon>
    </lineage>
</organism>
<dbReference type="CDD" id="cd06292">
    <property type="entry name" value="PBP1_AglR_RafR-like"/>
    <property type="match status" value="1"/>
</dbReference>
<evidence type="ECO:0000256" key="2">
    <source>
        <dbReference type="ARBA" id="ARBA00023125"/>
    </source>
</evidence>
<dbReference type="InterPro" id="IPR046335">
    <property type="entry name" value="LacI/GalR-like_sensor"/>
</dbReference>
<feature type="domain" description="HTH lacI-type" evidence="5">
    <location>
        <begin position="21"/>
        <end position="75"/>
    </location>
</feature>
<evidence type="ECO:0000256" key="4">
    <source>
        <dbReference type="SAM" id="MobiDB-lite"/>
    </source>
</evidence>
<evidence type="ECO:0000259" key="5">
    <source>
        <dbReference type="PROSITE" id="PS50932"/>
    </source>
</evidence>